<evidence type="ECO:0000313" key="3">
    <source>
        <dbReference type="EMBL" id="PZQ77648.1"/>
    </source>
</evidence>
<dbReference type="InterPro" id="IPR057326">
    <property type="entry name" value="KR_dom"/>
</dbReference>
<dbReference type="InterPro" id="IPR002347">
    <property type="entry name" value="SDR_fam"/>
</dbReference>
<organism evidence="3 4">
    <name type="scientific">Variovorax paradoxus</name>
    <dbReference type="NCBI Taxonomy" id="34073"/>
    <lineage>
        <taxon>Bacteria</taxon>
        <taxon>Pseudomonadati</taxon>
        <taxon>Pseudomonadota</taxon>
        <taxon>Betaproteobacteria</taxon>
        <taxon>Burkholderiales</taxon>
        <taxon>Comamonadaceae</taxon>
        <taxon>Variovorax</taxon>
    </lineage>
</organism>
<dbReference type="GO" id="GO:0016616">
    <property type="term" value="F:oxidoreductase activity, acting on the CH-OH group of donors, NAD or NADP as acceptor"/>
    <property type="evidence" value="ECO:0007669"/>
    <property type="project" value="UniProtKB-ARBA"/>
</dbReference>
<accession>A0A2W5QK79</accession>
<dbReference type="EMBL" id="QFPP01000013">
    <property type="protein sequence ID" value="PZQ77648.1"/>
    <property type="molecule type" value="Genomic_DNA"/>
</dbReference>
<dbReference type="GO" id="GO:0030497">
    <property type="term" value="P:fatty acid elongation"/>
    <property type="evidence" value="ECO:0007669"/>
    <property type="project" value="TreeGrafter"/>
</dbReference>
<dbReference type="PANTHER" id="PTHR42760">
    <property type="entry name" value="SHORT-CHAIN DEHYDROGENASES/REDUCTASES FAMILY MEMBER"/>
    <property type="match status" value="1"/>
</dbReference>
<dbReference type="Proteomes" id="UP000249135">
    <property type="component" value="Unassembled WGS sequence"/>
</dbReference>
<evidence type="ECO:0000256" key="1">
    <source>
        <dbReference type="ARBA" id="ARBA00006484"/>
    </source>
</evidence>
<dbReference type="InterPro" id="IPR036291">
    <property type="entry name" value="NAD(P)-bd_dom_sf"/>
</dbReference>
<name>A0A2W5QK79_VARPD</name>
<dbReference type="NCBIfam" id="NF005559">
    <property type="entry name" value="PRK07231.1"/>
    <property type="match status" value="1"/>
</dbReference>
<dbReference type="PRINTS" id="PR00080">
    <property type="entry name" value="SDRFAMILY"/>
</dbReference>
<comment type="caution">
    <text evidence="3">The sequence shown here is derived from an EMBL/GenBank/DDBJ whole genome shotgun (WGS) entry which is preliminary data.</text>
</comment>
<dbReference type="PRINTS" id="PR00081">
    <property type="entry name" value="GDHRDH"/>
</dbReference>
<sequence>MKVQNIVVTGGASGIGLACARFLNDRGHKVWLMDVNAEGLSAAAAELALGDRTSAASVTDEAAVEAAIAGIADRGPINGLVNCAGIGILREMVETETADFRRIMEINVLGTFVPARAVARTWLKGSSAGSIVNISSVSGLVGSSGRTAYGASKAAQNSMTMTMAQELGPHGIRVNAIAPGPIETPLAQALHSQEVRSQWNARVPMHRYGDPMEVASVVAFLLSDEASYVNGQILAVDGGFAHSGLRH</sequence>
<gene>
    <name evidence="3" type="ORF">DI563_02930</name>
</gene>
<evidence type="ECO:0000259" key="2">
    <source>
        <dbReference type="SMART" id="SM00822"/>
    </source>
</evidence>
<dbReference type="FunFam" id="3.40.50.720:FF:000084">
    <property type="entry name" value="Short-chain dehydrogenase reductase"/>
    <property type="match status" value="1"/>
</dbReference>
<dbReference type="SUPFAM" id="SSF51735">
    <property type="entry name" value="NAD(P)-binding Rossmann-fold domains"/>
    <property type="match status" value="1"/>
</dbReference>
<dbReference type="AlphaFoldDB" id="A0A2W5QK79"/>
<dbReference type="PROSITE" id="PS51257">
    <property type="entry name" value="PROKAR_LIPOPROTEIN"/>
    <property type="match status" value="1"/>
</dbReference>
<reference evidence="3 4" key="1">
    <citation type="submission" date="2017-08" db="EMBL/GenBank/DDBJ databases">
        <title>Infants hospitalized years apart are colonized by the same room-sourced microbial strains.</title>
        <authorList>
            <person name="Brooks B."/>
            <person name="Olm M.R."/>
            <person name="Firek B.A."/>
            <person name="Baker R."/>
            <person name="Thomas B.C."/>
            <person name="Morowitz M.J."/>
            <person name="Banfield J.F."/>
        </authorList>
    </citation>
    <scope>NUCLEOTIDE SEQUENCE [LARGE SCALE GENOMIC DNA]</scope>
    <source>
        <strain evidence="3">S2_005_003_R2_41</strain>
    </source>
</reference>
<dbReference type="Gene3D" id="3.40.50.720">
    <property type="entry name" value="NAD(P)-binding Rossmann-like Domain"/>
    <property type="match status" value="1"/>
</dbReference>
<evidence type="ECO:0000313" key="4">
    <source>
        <dbReference type="Proteomes" id="UP000249135"/>
    </source>
</evidence>
<dbReference type="CDD" id="cd05233">
    <property type="entry name" value="SDR_c"/>
    <property type="match status" value="1"/>
</dbReference>
<dbReference type="PANTHER" id="PTHR42760:SF123">
    <property type="entry name" value="OXIDOREDUCTASE"/>
    <property type="match status" value="1"/>
</dbReference>
<proteinExistence type="inferred from homology"/>
<comment type="similarity">
    <text evidence="1">Belongs to the short-chain dehydrogenases/reductases (SDR) family.</text>
</comment>
<dbReference type="SMART" id="SM00822">
    <property type="entry name" value="PKS_KR"/>
    <property type="match status" value="1"/>
</dbReference>
<dbReference type="Pfam" id="PF13561">
    <property type="entry name" value="adh_short_C2"/>
    <property type="match status" value="1"/>
</dbReference>
<feature type="domain" description="Ketoreductase" evidence="2">
    <location>
        <begin position="4"/>
        <end position="180"/>
    </location>
</feature>
<protein>
    <submittedName>
        <fullName evidence="3">Oxidoreductase</fullName>
    </submittedName>
</protein>